<keyword evidence="6" id="KW-1133">Transmembrane helix</keyword>
<evidence type="ECO:0000259" key="8">
    <source>
        <dbReference type="Pfam" id="PF08281"/>
    </source>
</evidence>
<dbReference type="Pfam" id="PF08281">
    <property type="entry name" value="Sigma70_r4_2"/>
    <property type="match status" value="1"/>
</dbReference>
<dbReference type="AlphaFoldDB" id="A0A6M5YN68"/>
<dbReference type="CDD" id="cd06171">
    <property type="entry name" value="Sigma70_r4"/>
    <property type="match status" value="1"/>
</dbReference>
<dbReference type="Gene3D" id="1.10.10.10">
    <property type="entry name" value="Winged helix-like DNA-binding domain superfamily/Winged helix DNA-binding domain"/>
    <property type="match status" value="1"/>
</dbReference>
<keyword evidence="3" id="KW-0731">Sigma factor</keyword>
<evidence type="ECO:0000313" key="9">
    <source>
        <dbReference type="EMBL" id="QJW94810.1"/>
    </source>
</evidence>
<sequence>MSARRTAALRKVVRTVAAPDRGGATDRELLDRFVRENDQSAFETLVTRHTGMVLGVCRRALPKVQDAEDACQATFMVLARKAGAGHWQESVANWLYTTARKVARNARVAAERRARREETVAVPESVEPVDRMTGRELLAALDAALDGLPARYREPLVLCYLEGLTRDEAAYRLGVPLATLHTRIDRARKRLHEVLTKAGCALGAGLLALAASSPAGASPQRLVKSVLASVSGSAPAAVGELAKRAAMNGLFKTTVFALAVVGIGALCVGLVALGSTRAASEAPEPVSAPASANGAGAAAPPAEVNPAGKRVEVRGTVLGPDDKPVGGAKLFLRHWDGSRDRTVPAPQVAAGADGTFAFTMDDSEMGTLVATAPGHGLAWASLYFHPVPALTLHLTPDEPIRGRVMNLEGKPVAGVTVSVTGMFQPHKEKTLDRWLKSVRNPKDEEGVSVVPLYDYVSGFAGLLVPVTSDRDGKFEIRGLGRDRVAILRATGPAIATHELRAVTREVERFNDPLNNWGTIQGADPVVVAAPVPVTTGRVIDSASGKPIPGTVLHVEHLSQSLSATADKDGRFTLPGLPQGKPGLSVIVIPPGRAPYHPVREAVPDDATERAAFDVKLVRGIPATVKIIDKVTRKPVKSHIRYGVFPDDNPNVKAVPNVWHDREWSDAPDYIPRLSEFHIVVFPGKGLLAASAGWPQGGNYLSGVGVAAFEKYRHEGQLYGLVGATNIHVHEKHTFAAIDVPADAKEFHFTLELDPGLTMSGRLIDADGKPVVGAESFGLRNAPGDGNWAPPASDEKFAALALRDGEKRRVMFVHSERKLAGTAVVVGGAKEPVEVRMQPWGEATGRMVGADGKPVPGRIDLIYDVVRHPDLKLGSSPLCQPGSAGPEAGPDGRFRVTGLVPGLTYRWVASGWKHGEAVLPDTIAKSGQTIDLGDVVVRPKQP</sequence>
<dbReference type="EMBL" id="CP053452">
    <property type="protein sequence ID" value="QJW94810.1"/>
    <property type="molecule type" value="Genomic_DNA"/>
</dbReference>
<proteinExistence type="inferred from homology"/>
<evidence type="ECO:0000256" key="3">
    <source>
        <dbReference type="ARBA" id="ARBA00023082"/>
    </source>
</evidence>
<name>A0A6M5YN68_9BACT</name>
<feature type="region of interest" description="Disordered" evidence="5">
    <location>
        <begin position="281"/>
        <end position="306"/>
    </location>
</feature>
<evidence type="ECO:0000256" key="6">
    <source>
        <dbReference type="SAM" id="Phobius"/>
    </source>
</evidence>
<keyword evidence="10" id="KW-1185">Reference proteome</keyword>
<dbReference type="Gene3D" id="1.10.1740.10">
    <property type="match status" value="1"/>
</dbReference>
<evidence type="ECO:0000259" key="7">
    <source>
        <dbReference type="Pfam" id="PF04542"/>
    </source>
</evidence>
<dbReference type="KEGG" id="ftj:FTUN_2334"/>
<feature type="domain" description="RNA polymerase sigma factor 70 region 4 type 2" evidence="8">
    <location>
        <begin position="139"/>
        <end position="191"/>
    </location>
</feature>
<keyword evidence="4" id="KW-0804">Transcription</keyword>
<dbReference type="InterPro" id="IPR036388">
    <property type="entry name" value="WH-like_DNA-bd_sf"/>
</dbReference>
<feature type="domain" description="RNA polymerase sigma-70 region 2" evidence="7">
    <location>
        <begin position="45"/>
        <end position="110"/>
    </location>
</feature>
<dbReference type="InterPro" id="IPR013249">
    <property type="entry name" value="RNA_pol_sigma70_r4_t2"/>
</dbReference>
<dbReference type="Gene3D" id="2.60.40.1120">
    <property type="entry name" value="Carboxypeptidase-like, regulatory domain"/>
    <property type="match status" value="1"/>
</dbReference>
<evidence type="ECO:0000256" key="4">
    <source>
        <dbReference type="ARBA" id="ARBA00023163"/>
    </source>
</evidence>
<keyword evidence="2" id="KW-0805">Transcription regulation</keyword>
<keyword evidence="6" id="KW-0812">Transmembrane</keyword>
<dbReference type="InterPro" id="IPR013324">
    <property type="entry name" value="RNA_pol_sigma_r3/r4-like"/>
</dbReference>
<dbReference type="RefSeq" id="WP_171470725.1">
    <property type="nucleotide sequence ID" value="NZ_CP053452.2"/>
</dbReference>
<evidence type="ECO:0000256" key="1">
    <source>
        <dbReference type="ARBA" id="ARBA00010641"/>
    </source>
</evidence>
<reference evidence="10" key="1">
    <citation type="submission" date="2020-05" db="EMBL/GenBank/DDBJ databases">
        <title>Frigoriglobus tundricola gen. nov., sp. nov., a psychrotolerant cellulolytic planctomycete of the family Gemmataceae with two divergent copies of 16S rRNA gene.</title>
        <authorList>
            <person name="Kulichevskaya I.S."/>
            <person name="Ivanova A.A."/>
            <person name="Naumoff D.G."/>
            <person name="Beletsky A.V."/>
            <person name="Rijpstra W.I.C."/>
            <person name="Sinninghe Damste J.S."/>
            <person name="Mardanov A.V."/>
            <person name="Ravin N.V."/>
            <person name="Dedysh S.N."/>
        </authorList>
    </citation>
    <scope>NUCLEOTIDE SEQUENCE [LARGE SCALE GENOMIC DNA]</scope>
    <source>
        <strain evidence="10">PL17</strain>
    </source>
</reference>
<gene>
    <name evidence="9" type="ORF">FTUN_2334</name>
</gene>
<evidence type="ECO:0008006" key="11">
    <source>
        <dbReference type="Google" id="ProtNLM"/>
    </source>
</evidence>
<evidence type="ECO:0000313" key="10">
    <source>
        <dbReference type="Proteomes" id="UP000503447"/>
    </source>
</evidence>
<protein>
    <recommendedName>
        <fullName evidence="11">ECF RNA polymerase sigma factor SigE</fullName>
    </recommendedName>
</protein>
<dbReference type="NCBIfam" id="TIGR02937">
    <property type="entry name" value="sigma70-ECF"/>
    <property type="match status" value="1"/>
</dbReference>
<dbReference type="SUPFAM" id="SSF49464">
    <property type="entry name" value="Carboxypeptidase regulatory domain-like"/>
    <property type="match status" value="1"/>
</dbReference>
<keyword evidence="6" id="KW-0472">Membrane</keyword>
<dbReference type="GO" id="GO:0016987">
    <property type="term" value="F:sigma factor activity"/>
    <property type="evidence" value="ECO:0007669"/>
    <property type="project" value="UniProtKB-KW"/>
</dbReference>
<dbReference type="InterPro" id="IPR008969">
    <property type="entry name" value="CarboxyPept-like_regulatory"/>
</dbReference>
<dbReference type="GO" id="GO:0006352">
    <property type="term" value="P:DNA-templated transcription initiation"/>
    <property type="evidence" value="ECO:0007669"/>
    <property type="project" value="InterPro"/>
</dbReference>
<evidence type="ECO:0000256" key="2">
    <source>
        <dbReference type="ARBA" id="ARBA00023015"/>
    </source>
</evidence>
<dbReference type="InterPro" id="IPR013325">
    <property type="entry name" value="RNA_pol_sigma_r2"/>
</dbReference>
<dbReference type="InterPro" id="IPR007627">
    <property type="entry name" value="RNA_pol_sigma70_r2"/>
</dbReference>
<dbReference type="Pfam" id="PF04542">
    <property type="entry name" value="Sigma70_r2"/>
    <property type="match status" value="1"/>
</dbReference>
<feature type="transmembrane region" description="Helical" evidence="6">
    <location>
        <begin position="254"/>
        <end position="273"/>
    </location>
</feature>
<dbReference type="SUPFAM" id="SSF88946">
    <property type="entry name" value="Sigma2 domain of RNA polymerase sigma factors"/>
    <property type="match status" value="1"/>
</dbReference>
<evidence type="ECO:0000256" key="5">
    <source>
        <dbReference type="SAM" id="MobiDB-lite"/>
    </source>
</evidence>
<dbReference type="InterPro" id="IPR039425">
    <property type="entry name" value="RNA_pol_sigma-70-like"/>
</dbReference>
<dbReference type="SUPFAM" id="SSF88659">
    <property type="entry name" value="Sigma3 and sigma4 domains of RNA polymerase sigma factors"/>
    <property type="match status" value="1"/>
</dbReference>
<dbReference type="PANTHER" id="PTHR43133:SF51">
    <property type="entry name" value="RNA POLYMERASE SIGMA FACTOR"/>
    <property type="match status" value="1"/>
</dbReference>
<dbReference type="InterPro" id="IPR014284">
    <property type="entry name" value="RNA_pol_sigma-70_dom"/>
</dbReference>
<dbReference type="Proteomes" id="UP000503447">
    <property type="component" value="Chromosome"/>
</dbReference>
<dbReference type="GO" id="GO:0003677">
    <property type="term" value="F:DNA binding"/>
    <property type="evidence" value="ECO:0007669"/>
    <property type="project" value="InterPro"/>
</dbReference>
<organism evidence="9 10">
    <name type="scientific">Frigoriglobus tundricola</name>
    <dbReference type="NCBI Taxonomy" id="2774151"/>
    <lineage>
        <taxon>Bacteria</taxon>
        <taxon>Pseudomonadati</taxon>
        <taxon>Planctomycetota</taxon>
        <taxon>Planctomycetia</taxon>
        <taxon>Gemmatales</taxon>
        <taxon>Gemmataceae</taxon>
        <taxon>Frigoriglobus</taxon>
    </lineage>
</organism>
<accession>A0A6M5YN68</accession>
<comment type="similarity">
    <text evidence="1">Belongs to the sigma-70 factor family. ECF subfamily.</text>
</comment>
<dbReference type="PANTHER" id="PTHR43133">
    <property type="entry name" value="RNA POLYMERASE ECF-TYPE SIGMA FACTO"/>
    <property type="match status" value="1"/>
</dbReference>